<protein>
    <submittedName>
        <fullName evidence="3">Prolyl endopeptidase</fullName>
        <ecNumber evidence="3">3.4.21.26</ecNumber>
    </submittedName>
</protein>
<dbReference type="SUPFAM" id="SSF82171">
    <property type="entry name" value="DPP6 N-terminal domain-like"/>
    <property type="match status" value="1"/>
</dbReference>
<accession>A0A5P3AAS9</accession>
<name>A0A5P3AAS9_9RHOB</name>
<dbReference type="InterPro" id="IPR001375">
    <property type="entry name" value="Peptidase_S9_cat"/>
</dbReference>
<dbReference type="GO" id="GO:0004252">
    <property type="term" value="F:serine-type endopeptidase activity"/>
    <property type="evidence" value="ECO:0007669"/>
    <property type="project" value="UniProtKB-EC"/>
</dbReference>
<evidence type="ECO:0000313" key="3">
    <source>
        <dbReference type="EMBL" id="QEW25468.1"/>
    </source>
</evidence>
<keyword evidence="1 3" id="KW-0378">Hydrolase</keyword>
<dbReference type="PANTHER" id="PTHR42776">
    <property type="entry name" value="SERINE PEPTIDASE S9 FAMILY MEMBER"/>
    <property type="match status" value="1"/>
</dbReference>
<dbReference type="GO" id="GO:0006508">
    <property type="term" value="P:proteolysis"/>
    <property type="evidence" value="ECO:0007669"/>
    <property type="project" value="InterPro"/>
</dbReference>
<dbReference type="Pfam" id="PF00326">
    <property type="entry name" value="Peptidase_S9"/>
    <property type="match status" value="1"/>
</dbReference>
<dbReference type="KEGG" id="rid:RIdsm_01255"/>
<evidence type="ECO:0000259" key="2">
    <source>
        <dbReference type="Pfam" id="PF00326"/>
    </source>
</evidence>
<dbReference type="RefSeq" id="WP_057814561.1">
    <property type="nucleotide sequence ID" value="NZ_CP031598.1"/>
</dbReference>
<evidence type="ECO:0000256" key="1">
    <source>
        <dbReference type="ARBA" id="ARBA00022801"/>
    </source>
</evidence>
<reference evidence="3 4" key="1">
    <citation type="submission" date="2018-08" db="EMBL/GenBank/DDBJ databases">
        <title>Genetic Globetrotter - A new plasmid hitch-hiking vast phylogenetic and geographic distances.</title>
        <authorList>
            <person name="Vollmers J."/>
            <person name="Petersen J."/>
        </authorList>
    </citation>
    <scope>NUCLEOTIDE SEQUENCE [LARGE SCALE GENOMIC DNA]</scope>
    <source>
        <strain evidence="3 4">DSM 26383</strain>
    </source>
</reference>
<dbReference type="Gene3D" id="3.40.50.1820">
    <property type="entry name" value="alpha/beta hydrolase"/>
    <property type="match status" value="1"/>
</dbReference>
<evidence type="ECO:0000313" key="4">
    <source>
        <dbReference type="Proteomes" id="UP000325785"/>
    </source>
</evidence>
<sequence>MYRHVVTPLELKDGTRSRHTRLNSVTWDPTSRELIYLSNEAGLTGLWSCDPATGKRKALTDPYLNVVRYWPVEDPVVRLVLALDPAFTEREQLFLLHHDGTLRAWIEAEDAYHYFGGQLFDGVGFYVSNSASDTRHRIMQADRSTGRDRELFASDAVLTTVMPLSSERLLLLEEYTNIDRRFRVFDTQTGVLTALAAGYGRIGQIRPISADTVIFAGDLGGERVGLHTLNLDSEAVYTVLERPDQDVLAFCVHPTTGRIAMTLSKECASELVTTTLDAPHVAVALTREPIHVHSMCFLGEDDLLTVTSGPFQPPEAQVHALAKPAEAPDASCATTEAGAETVERFTSFDGREIEYVVMGSPDSGRAMIYLHGGPESMFERSHSPVLEQLVDNDVLVIAPNIRGSEGYGRCFIGLDDGNRRTDALADVIALREHVQARHGLDDDKIGVMGHSYGGFMTLMAISHHPGLWACAVDIAGMSHLGNFLKTAPAWRRRLRAMEYGDAATHADFFDDTAPLNKAGEIRCPLLILHGDSDTRVPTTESLAMAEAMAAENRDVELRWIEGEGHFLTRRTSTECAASTIVEFVKARLATPSETPGRPAHSYSIPGAT</sequence>
<dbReference type="AlphaFoldDB" id="A0A5P3AAS9"/>
<dbReference type="SUPFAM" id="SSF53474">
    <property type="entry name" value="alpha/beta-Hydrolases"/>
    <property type="match status" value="1"/>
</dbReference>
<dbReference type="EC" id="3.4.21.26" evidence="3"/>
<proteinExistence type="predicted"/>
<dbReference type="InterPro" id="IPR029058">
    <property type="entry name" value="AB_hydrolase_fold"/>
</dbReference>
<dbReference type="EMBL" id="CP031598">
    <property type="protein sequence ID" value="QEW25468.1"/>
    <property type="molecule type" value="Genomic_DNA"/>
</dbReference>
<gene>
    <name evidence="3" type="ORF">RIdsm_01255</name>
</gene>
<dbReference type="PANTHER" id="PTHR42776:SF27">
    <property type="entry name" value="DIPEPTIDYL PEPTIDASE FAMILY MEMBER 6"/>
    <property type="match status" value="1"/>
</dbReference>
<dbReference type="Proteomes" id="UP000325785">
    <property type="component" value="Chromosome"/>
</dbReference>
<organism evidence="3 4">
    <name type="scientific">Roseovarius indicus</name>
    <dbReference type="NCBI Taxonomy" id="540747"/>
    <lineage>
        <taxon>Bacteria</taxon>
        <taxon>Pseudomonadati</taxon>
        <taxon>Pseudomonadota</taxon>
        <taxon>Alphaproteobacteria</taxon>
        <taxon>Rhodobacterales</taxon>
        <taxon>Roseobacteraceae</taxon>
        <taxon>Roseovarius</taxon>
    </lineage>
</organism>
<feature type="domain" description="Peptidase S9 prolyl oligopeptidase catalytic" evidence="2">
    <location>
        <begin position="389"/>
        <end position="587"/>
    </location>
</feature>